<dbReference type="InterPro" id="IPR005625">
    <property type="entry name" value="PepSY-ass_TM"/>
</dbReference>
<feature type="transmembrane region" description="Helical" evidence="1">
    <location>
        <begin position="501"/>
        <end position="518"/>
    </location>
</feature>
<dbReference type="PANTHER" id="PTHR34219:SF4">
    <property type="entry name" value="PEPSY DOMAIN-CONTAINING PROTEIN"/>
    <property type="match status" value="1"/>
</dbReference>
<gene>
    <name evidence="2" type="ORF">DXX94_06510</name>
</gene>
<proteinExistence type="predicted"/>
<feature type="transmembrane region" description="Helical" evidence="1">
    <location>
        <begin position="145"/>
        <end position="164"/>
    </location>
</feature>
<organism evidence="2 3">
    <name type="scientific">Thalassotalea euphylliae</name>
    <dbReference type="NCBI Taxonomy" id="1655234"/>
    <lineage>
        <taxon>Bacteria</taxon>
        <taxon>Pseudomonadati</taxon>
        <taxon>Pseudomonadota</taxon>
        <taxon>Gammaproteobacteria</taxon>
        <taxon>Alteromonadales</taxon>
        <taxon>Colwelliaceae</taxon>
        <taxon>Thalassotalea</taxon>
    </lineage>
</organism>
<dbReference type="Proteomes" id="UP000256899">
    <property type="component" value="Unassembled WGS sequence"/>
</dbReference>
<dbReference type="PANTHER" id="PTHR34219">
    <property type="entry name" value="IRON-REGULATED INNER MEMBRANE PROTEIN-RELATED"/>
    <property type="match status" value="1"/>
</dbReference>
<keyword evidence="3" id="KW-1185">Reference proteome</keyword>
<feature type="transmembrane region" description="Helical" evidence="1">
    <location>
        <begin position="460"/>
        <end position="481"/>
    </location>
</feature>
<evidence type="ECO:0000313" key="3">
    <source>
        <dbReference type="Proteomes" id="UP000256899"/>
    </source>
</evidence>
<dbReference type="EMBL" id="QUOT01000001">
    <property type="protein sequence ID" value="REL30386.1"/>
    <property type="molecule type" value="Genomic_DNA"/>
</dbReference>
<dbReference type="AlphaFoldDB" id="A0A3E0U0D9"/>
<evidence type="ECO:0000256" key="1">
    <source>
        <dbReference type="SAM" id="Phobius"/>
    </source>
</evidence>
<dbReference type="RefSeq" id="WP_116014662.1">
    <property type="nucleotide sequence ID" value="NZ_QUOT01000001.1"/>
</dbReference>
<feature type="transmembrane region" description="Helical" evidence="1">
    <location>
        <begin position="185"/>
        <end position="211"/>
    </location>
</feature>
<dbReference type="Pfam" id="PF03929">
    <property type="entry name" value="PepSY_TM"/>
    <property type="match status" value="1"/>
</dbReference>
<feature type="transmembrane region" description="Helical" evidence="1">
    <location>
        <begin position="396"/>
        <end position="416"/>
    </location>
</feature>
<accession>A0A3E0U0D9</accession>
<protein>
    <submittedName>
        <fullName evidence="2">PepSY domain-containing protein</fullName>
    </submittedName>
</protein>
<reference evidence="3" key="1">
    <citation type="submission" date="2018-08" db="EMBL/GenBank/DDBJ databases">
        <title>Thalassotalea euphylliae genome.</title>
        <authorList>
            <person name="Summers S."/>
            <person name="Rice S.A."/>
            <person name="Freckelton M.L."/>
            <person name="Nedved B.T."/>
            <person name="Hadfield M.G."/>
        </authorList>
    </citation>
    <scope>NUCLEOTIDE SEQUENCE [LARGE SCALE GENOMIC DNA]</scope>
    <source>
        <strain evidence="3">H3</strain>
    </source>
</reference>
<keyword evidence="1" id="KW-0812">Transmembrane</keyword>
<sequence>MKTTFRKSMIWLHTYVGLLAGWLLFVIFLTGTLSYYNHEITHWLTNGKHSPHSQQVLLDNALSKLHAEAPNTKRWQISLPDERGSGYRVSYREVNAEPNGKRAKRVSRDIDPVTLEFADRQQIHGGNFFRTFHYTLSLRQWGGRYVTGAAAMAMLIALFTGIYTHRRFFKDFFTIRRNEPKKFTIDLHAILGVVTIPFCFVICASVMLIYISMYQPFAIGQYFDSYRALDKQVSTSHKPLQPAKQIADKPIELEAYQSQLNELLGQHWETQHTLEGLTINNPMDNNAQLVFAKAKHELLSNKAETFALTRSGELLPEIEAERTPRMVRRIFYGLHEAHFASPALRATLFVLGMMATVLIATGMVIWLQKRQAKQGKQANQAKAGHTFVEKTNNGMFYGLSLAVGMYFLCSKLILAANFTATFNSLDSFSGIDINAFFITWLVAVLLSWLQGIKQGKKCLLMLNFIIFSILLAIELGSSNLVNVFSENEETVVAYSFDTAKATINFWLLLTCGYFFTALKKTLTTDKLAKPSVPSSKTLTPLTEARR</sequence>
<feature type="transmembrane region" description="Helical" evidence="1">
    <location>
        <begin position="428"/>
        <end position="448"/>
    </location>
</feature>
<feature type="transmembrane region" description="Helical" evidence="1">
    <location>
        <begin position="346"/>
        <end position="367"/>
    </location>
</feature>
<keyword evidence="1" id="KW-1133">Transmembrane helix</keyword>
<feature type="transmembrane region" description="Helical" evidence="1">
    <location>
        <begin position="12"/>
        <end position="36"/>
    </location>
</feature>
<comment type="caution">
    <text evidence="2">The sequence shown here is derived from an EMBL/GenBank/DDBJ whole genome shotgun (WGS) entry which is preliminary data.</text>
</comment>
<keyword evidence="1" id="KW-0472">Membrane</keyword>
<evidence type="ECO:0000313" key="2">
    <source>
        <dbReference type="EMBL" id="REL30386.1"/>
    </source>
</evidence>
<name>A0A3E0U0D9_9GAMM</name>